<dbReference type="InterPro" id="IPR013325">
    <property type="entry name" value="RNA_pol_sigma_r2"/>
</dbReference>
<organism evidence="9 10">
    <name type="scientific">Polyangium fumosum</name>
    <dbReference type="NCBI Taxonomy" id="889272"/>
    <lineage>
        <taxon>Bacteria</taxon>
        <taxon>Pseudomonadati</taxon>
        <taxon>Myxococcota</taxon>
        <taxon>Polyangia</taxon>
        <taxon>Polyangiales</taxon>
        <taxon>Polyangiaceae</taxon>
        <taxon>Polyangium</taxon>
    </lineage>
</organism>
<comment type="caution">
    <text evidence="9">The sequence shown here is derived from an EMBL/GenBank/DDBJ whole genome shotgun (WGS) entry which is preliminary data.</text>
</comment>
<feature type="domain" description="RNA polymerase sigma-70 region 2" evidence="7">
    <location>
        <begin position="95"/>
        <end position="161"/>
    </location>
</feature>
<dbReference type="Gene3D" id="1.10.10.10">
    <property type="entry name" value="Winged helix-like DNA-binding domain superfamily/Winged helix DNA-binding domain"/>
    <property type="match status" value="1"/>
</dbReference>
<protein>
    <submittedName>
        <fullName evidence="9">RNA polymerase sigma factor</fullName>
    </submittedName>
</protein>
<evidence type="ECO:0000256" key="5">
    <source>
        <dbReference type="ARBA" id="ARBA00023163"/>
    </source>
</evidence>
<dbReference type="Pfam" id="PF08281">
    <property type="entry name" value="Sigma70_r4_2"/>
    <property type="match status" value="1"/>
</dbReference>
<feature type="domain" description="RNA polymerase sigma factor 70 region 4 type 2" evidence="8">
    <location>
        <begin position="194"/>
        <end position="241"/>
    </location>
</feature>
<dbReference type="OrthoDB" id="5380947at2"/>
<feature type="region of interest" description="Disordered" evidence="6">
    <location>
        <begin position="1"/>
        <end position="34"/>
    </location>
</feature>
<evidence type="ECO:0000256" key="2">
    <source>
        <dbReference type="ARBA" id="ARBA00023015"/>
    </source>
</evidence>
<evidence type="ECO:0000256" key="6">
    <source>
        <dbReference type="SAM" id="MobiDB-lite"/>
    </source>
</evidence>
<dbReference type="CDD" id="cd06171">
    <property type="entry name" value="Sigma70_r4"/>
    <property type="match status" value="1"/>
</dbReference>
<dbReference type="NCBIfam" id="TIGR02937">
    <property type="entry name" value="sigma70-ECF"/>
    <property type="match status" value="1"/>
</dbReference>
<reference evidence="9 10" key="1">
    <citation type="submission" date="2019-04" db="EMBL/GenBank/DDBJ databases">
        <authorList>
            <person name="Li Y."/>
            <person name="Wang J."/>
        </authorList>
    </citation>
    <scope>NUCLEOTIDE SEQUENCE [LARGE SCALE GENOMIC DNA]</scope>
    <source>
        <strain evidence="9 10">DSM 14668</strain>
    </source>
</reference>
<dbReference type="GO" id="GO:0003677">
    <property type="term" value="F:DNA binding"/>
    <property type="evidence" value="ECO:0007669"/>
    <property type="project" value="UniProtKB-KW"/>
</dbReference>
<evidence type="ECO:0000256" key="3">
    <source>
        <dbReference type="ARBA" id="ARBA00023082"/>
    </source>
</evidence>
<dbReference type="InterPro" id="IPR013249">
    <property type="entry name" value="RNA_pol_sigma70_r4_t2"/>
</dbReference>
<name>A0A4U1JHH5_9BACT</name>
<feature type="compositionally biased region" description="Polar residues" evidence="6">
    <location>
        <begin position="1"/>
        <end position="11"/>
    </location>
</feature>
<dbReference type="EMBL" id="SSMQ01000004">
    <property type="protein sequence ID" value="TKD12060.1"/>
    <property type="molecule type" value="Genomic_DNA"/>
</dbReference>
<evidence type="ECO:0000259" key="7">
    <source>
        <dbReference type="Pfam" id="PF04542"/>
    </source>
</evidence>
<dbReference type="GO" id="GO:0016987">
    <property type="term" value="F:sigma factor activity"/>
    <property type="evidence" value="ECO:0007669"/>
    <property type="project" value="UniProtKB-KW"/>
</dbReference>
<comment type="similarity">
    <text evidence="1">Belongs to the sigma-70 factor family. ECF subfamily.</text>
</comment>
<dbReference type="AlphaFoldDB" id="A0A4U1JHH5"/>
<sequence length="257" mass="28069">MNCASRSSSSLGPAPRWSGCRGGQPLLGPGATPQLPVAEARKKKIACRVSRFVRSTHFARGPFMAEPVTRLDPRRSDAALVTAALEGDERAKEALFRRYVGMVSGLSFRLLGRDEELEDIVQESFAQAFAALHKLERPQAFAAWLSSIVTRVTIATIRRRRLLSRLGLLRGEPVHLETIIASTAPPDVVAELTAVYGLIAKLPVKERVVLILRRVEELSLEEVAAQTGWSLATVKRALVRAEGLLDVSRARGGEEEG</sequence>
<dbReference type="InterPro" id="IPR007627">
    <property type="entry name" value="RNA_pol_sigma70_r2"/>
</dbReference>
<proteinExistence type="inferred from homology"/>
<accession>A0A4U1JHH5</accession>
<dbReference type="InterPro" id="IPR036388">
    <property type="entry name" value="WH-like_DNA-bd_sf"/>
</dbReference>
<dbReference type="GO" id="GO:0006352">
    <property type="term" value="P:DNA-templated transcription initiation"/>
    <property type="evidence" value="ECO:0007669"/>
    <property type="project" value="InterPro"/>
</dbReference>
<keyword evidence="5" id="KW-0804">Transcription</keyword>
<dbReference type="PANTHER" id="PTHR43133">
    <property type="entry name" value="RNA POLYMERASE ECF-TYPE SIGMA FACTO"/>
    <property type="match status" value="1"/>
</dbReference>
<gene>
    <name evidence="9" type="ORF">E8A74_05455</name>
</gene>
<dbReference type="SUPFAM" id="SSF88946">
    <property type="entry name" value="Sigma2 domain of RNA polymerase sigma factors"/>
    <property type="match status" value="1"/>
</dbReference>
<evidence type="ECO:0000313" key="10">
    <source>
        <dbReference type="Proteomes" id="UP000309215"/>
    </source>
</evidence>
<dbReference type="InterPro" id="IPR013324">
    <property type="entry name" value="RNA_pol_sigma_r3/r4-like"/>
</dbReference>
<dbReference type="Gene3D" id="1.10.1740.10">
    <property type="match status" value="1"/>
</dbReference>
<keyword evidence="3" id="KW-0731">Sigma factor</keyword>
<evidence type="ECO:0000259" key="8">
    <source>
        <dbReference type="Pfam" id="PF08281"/>
    </source>
</evidence>
<keyword evidence="2" id="KW-0805">Transcription regulation</keyword>
<dbReference type="Pfam" id="PF04542">
    <property type="entry name" value="Sigma70_r2"/>
    <property type="match status" value="1"/>
</dbReference>
<dbReference type="InterPro" id="IPR014284">
    <property type="entry name" value="RNA_pol_sigma-70_dom"/>
</dbReference>
<dbReference type="Proteomes" id="UP000309215">
    <property type="component" value="Unassembled WGS sequence"/>
</dbReference>
<evidence type="ECO:0000256" key="1">
    <source>
        <dbReference type="ARBA" id="ARBA00010641"/>
    </source>
</evidence>
<dbReference type="SUPFAM" id="SSF88659">
    <property type="entry name" value="Sigma3 and sigma4 domains of RNA polymerase sigma factors"/>
    <property type="match status" value="1"/>
</dbReference>
<keyword evidence="4" id="KW-0238">DNA-binding</keyword>
<keyword evidence="10" id="KW-1185">Reference proteome</keyword>
<evidence type="ECO:0000256" key="4">
    <source>
        <dbReference type="ARBA" id="ARBA00023125"/>
    </source>
</evidence>
<dbReference type="PANTHER" id="PTHR43133:SF8">
    <property type="entry name" value="RNA POLYMERASE SIGMA FACTOR HI_1459-RELATED"/>
    <property type="match status" value="1"/>
</dbReference>
<dbReference type="InterPro" id="IPR039425">
    <property type="entry name" value="RNA_pol_sigma-70-like"/>
</dbReference>
<evidence type="ECO:0000313" key="9">
    <source>
        <dbReference type="EMBL" id="TKD12060.1"/>
    </source>
</evidence>